<evidence type="ECO:0000259" key="8">
    <source>
        <dbReference type="PROSITE" id="PS51007"/>
    </source>
</evidence>
<dbReference type="EMBL" id="BMHQ01000001">
    <property type="protein sequence ID" value="GGE04708.1"/>
    <property type="molecule type" value="Genomic_DNA"/>
</dbReference>
<keyword evidence="1" id="KW-0813">Transport</keyword>
<name>A0A8J2VBI1_9BACL</name>
<dbReference type="GO" id="GO:0046872">
    <property type="term" value="F:metal ion binding"/>
    <property type="evidence" value="ECO:0007669"/>
    <property type="project" value="UniProtKB-KW"/>
</dbReference>
<reference evidence="9" key="1">
    <citation type="journal article" date="2014" name="Int. J. Syst. Evol. Microbiol.">
        <title>Complete genome sequence of Corynebacterium casei LMG S-19264T (=DSM 44701T), isolated from a smear-ripened cheese.</title>
        <authorList>
            <consortium name="US DOE Joint Genome Institute (JGI-PGF)"/>
            <person name="Walter F."/>
            <person name="Albersmeier A."/>
            <person name="Kalinowski J."/>
            <person name="Ruckert C."/>
        </authorList>
    </citation>
    <scope>NUCLEOTIDE SEQUENCE</scope>
    <source>
        <strain evidence="9">CGMCC 1.15179</strain>
    </source>
</reference>
<keyword evidence="10" id="KW-1185">Reference proteome</keyword>
<dbReference type="AlphaFoldDB" id="A0A8J2VBI1"/>
<dbReference type="RefSeq" id="WP_229751717.1">
    <property type="nucleotide sequence ID" value="NZ_BMHQ01000001.1"/>
</dbReference>
<feature type="region of interest" description="Disordered" evidence="7">
    <location>
        <begin position="81"/>
        <end position="100"/>
    </location>
</feature>
<dbReference type="InterPro" id="IPR009056">
    <property type="entry name" value="Cyt_c-like_dom"/>
</dbReference>
<accession>A0A8J2VBI1</accession>
<evidence type="ECO:0000256" key="5">
    <source>
        <dbReference type="ARBA" id="ARBA00023004"/>
    </source>
</evidence>
<dbReference type="PANTHER" id="PTHR37823">
    <property type="entry name" value="CYTOCHROME C-553-LIKE"/>
    <property type="match status" value="1"/>
</dbReference>
<organism evidence="9 10">
    <name type="scientific">Marinithermofilum abyssi</name>
    <dbReference type="NCBI Taxonomy" id="1571185"/>
    <lineage>
        <taxon>Bacteria</taxon>
        <taxon>Bacillati</taxon>
        <taxon>Bacillota</taxon>
        <taxon>Bacilli</taxon>
        <taxon>Bacillales</taxon>
        <taxon>Thermoactinomycetaceae</taxon>
        <taxon>Marinithermofilum</taxon>
    </lineage>
</organism>
<gene>
    <name evidence="9" type="ORF">GCM10011571_02210</name>
</gene>
<keyword evidence="2 6" id="KW-0349">Heme</keyword>
<feature type="compositionally biased region" description="Polar residues" evidence="7">
    <location>
        <begin position="81"/>
        <end position="92"/>
    </location>
</feature>
<evidence type="ECO:0000256" key="6">
    <source>
        <dbReference type="PROSITE-ProRule" id="PRU00433"/>
    </source>
</evidence>
<evidence type="ECO:0000313" key="10">
    <source>
        <dbReference type="Proteomes" id="UP000625210"/>
    </source>
</evidence>
<evidence type="ECO:0000256" key="2">
    <source>
        <dbReference type="ARBA" id="ARBA00022617"/>
    </source>
</evidence>
<keyword evidence="4" id="KW-0249">Electron transport</keyword>
<evidence type="ECO:0000256" key="1">
    <source>
        <dbReference type="ARBA" id="ARBA00022448"/>
    </source>
</evidence>
<dbReference type="InterPro" id="IPR051811">
    <property type="entry name" value="Cytochrome_c550/c551-like"/>
</dbReference>
<dbReference type="SUPFAM" id="SSF46626">
    <property type="entry name" value="Cytochrome c"/>
    <property type="match status" value="1"/>
</dbReference>
<proteinExistence type="predicted"/>
<reference evidence="9" key="2">
    <citation type="submission" date="2020-09" db="EMBL/GenBank/DDBJ databases">
        <authorList>
            <person name="Sun Q."/>
            <person name="Zhou Y."/>
        </authorList>
    </citation>
    <scope>NUCLEOTIDE SEQUENCE</scope>
    <source>
        <strain evidence="9">CGMCC 1.15179</strain>
    </source>
</reference>
<sequence>MGRNHWKWLVTGVVSIALLAGCSQGGQQSQGPSAGEGDPQTLYNNNCASCHGQNMEGSMGPSLKQIGAKYSAKDIEAIIQNGQGQMPAQNQVSDKDRAKLAKWLAKHK</sequence>
<dbReference type="GO" id="GO:0009055">
    <property type="term" value="F:electron transfer activity"/>
    <property type="evidence" value="ECO:0007669"/>
    <property type="project" value="InterPro"/>
</dbReference>
<evidence type="ECO:0000313" key="9">
    <source>
        <dbReference type="EMBL" id="GGE04708.1"/>
    </source>
</evidence>
<evidence type="ECO:0000256" key="4">
    <source>
        <dbReference type="ARBA" id="ARBA00022982"/>
    </source>
</evidence>
<dbReference type="GO" id="GO:0020037">
    <property type="term" value="F:heme binding"/>
    <property type="evidence" value="ECO:0007669"/>
    <property type="project" value="InterPro"/>
</dbReference>
<evidence type="ECO:0000256" key="7">
    <source>
        <dbReference type="SAM" id="MobiDB-lite"/>
    </source>
</evidence>
<dbReference type="InterPro" id="IPR036909">
    <property type="entry name" value="Cyt_c-like_dom_sf"/>
</dbReference>
<protein>
    <recommendedName>
        <fullName evidence="8">Cytochrome c domain-containing protein</fullName>
    </recommendedName>
</protein>
<evidence type="ECO:0000256" key="3">
    <source>
        <dbReference type="ARBA" id="ARBA00022723"/>
    </source>
</evidence>
<keyword evidence="5 6" id="KW-0408">Iron</keyword>
<dbReference type="PANTHER" id="PTHR37823:SF4">
    <property type="entry name" value="MENAQUINOL-CYTOCHROME C REDUCTASE CYTOCHROME B_C SUBUNIT"/>
    <property type="match status" value="1"/>
</dbReference>
<dbReference type="Proteomes" id="UP000625210">
    <property type="component" value="Unassembled WGS sequence"/>
</dbReference>
<keyword evidence="3 6" id="KW-0479">Metal-binding</keyword>
<comment type="caution">
    <text evidence="9">The sequence shown here is derived from an EMBL/GenBank/DDBJ whole genome shotgun (WGS) entry which is preliminary data.</text>
</comment>
<dbReference type="Pfam" id="PF13442">
    <property type="entry name" value="Cytochrome_CBB3"/>
    <property type="match status" value="1"/>
</dbReference>
<feature type="domain" description="Cytochrome c" evidence="8">
    <location>
        <begin position="26"/>
        <end position="108"/>
    </location>
</feature>
<dbReference type="PROSITE" id="PS51007">
    <property type="entry name" value="CYTC"/>
    <property type="match status" value="1"/>
</dbReference>
<dbReference type="PROSITE" id="PS51257">
    <property type="entry name" value="PROKAR_LIPOPROTEIN"/>
    <property type="match status" value="1"/>
</dbReference>
<dbReference type="Gene3D" id="1.10.760.10">
    <property type="entry name" value="Cytochrome c-like domain"/>
    <property type="match status" value="1"/>
</dbReference>